<dbReference type="SUPFAM" id="SSF117916">
    <property type="entry name" value="Fe-S cluster assembly (FSCA) domain-like"/>
    <property type="match status" value="1"/>
</dbReference>
<dbReference type="PANTHER" id="PTHR42831:SF1">
    <property type="entry name" value="FE-S PROTEIN MATURATION AUXILIARY FACTOR YITW"/>
    <property type="match status" value="1"/>
</dbReference>
<dbReference type="InterPro" id="IPR002744">
    <property type="entry name" value="MIP18-like"/>
</dbReference>
<dbReference type="InterPro" id="IPR052339">
    <property type="entry name" value="Fe-S_Maturation_MIP18"/>
</dbReference>
<dbReference type="Proteomes" id="UP001207228">
    <property type="component" value="Unassembled WGS sequence"/>
</dbReference>
<dbReference type="EMBL" id="JAPFQO010000003">
    <property type="protein sequence ID" value="MCX2739552.1"/>
    <property type="molecule type" value="Genomic_DNA"/>
</dbReference>
<organism evidence="2 3">
    <name type="scientific">Pontibacter anaerobius</name>
    <dbReference type="NCBI Taxonomy" id="2993940"/>
    <lineage>
        <taxon>Bacteria</taxon>
        <taxon>Pseudomonadati</taxon>
        <taxon>Bacteroidota</taxon>
        <taxon>Cytophagia</taxon>
        <taxon>Cytophagales</taxon>
        <taxon>Hymenobacteraceae</taxon>
        <taxon>Pontibacter</taxon>
    </lineage>
</organism>
<dbReference type="InterPro" id="IPR034904">
    <property type="entry name" value="FSCA_dom_sf"/>
</dbReference>
<proteinExistence type="predicted"/>
<reference evidence="2 3" key="1">
    <citation type="submission" date="2022-11" db="EMBL/GenBank/DDBJ databases">
        <title>The characterization of three novel Bacteroidetes species and genomic analysis of their roles in tidal elemental geochemical cycles.</title>
        <authorList>
            <person name="Ma K.-J."/>
        </authorList>
    </citation>
    <scope>NUCLEOTIDE SEQUENCE [LARGE SCALE GENOMIC DNA]</scope>
    <source>
        <strain evidence="2 3">M82</strain>
    </source>
</reference>
<dbReference type="Gene3D" id="3.30.300.130">
    <property type="entry name" value="Fe-S cluster assembly (FSCA)"/>
    <property type="match status" value="1"/>
</dbReference>
<protein>
    <submittedName>
        <fullName evidence="2">Metal-sulfur cluster assembly factor</fullName>
    </submittedName>
</protein>
<dbReference type="RefSeq" id="WP_266051616.1">
    <property type="nucleotide sequence ID" value="NZ_JAPFQO010000003.1"/>
</dbReference>
<feature type="domain" description="MIP18 family-like" evidence="1">
    <location>
        <begin position="13"/>
        <end position="73"/>
    </location>
</feature>
<gene>
    <name evidence="2" type="ORF">OO017_06315</name>
</gene>
<evidence type="ECO:0000313" key="3">
    <source>
        <dbReference type="Proteomes" id="UP001207228"/>
    </source>
</evidence>
<dbReference type="Pfam" id="PF01883">
    <property type="entry name" value="FeS_assembly_P"/>
    <property type="match status" value="1"/>
</dbReference>
<comment type="caution">
    <text evidence="2">The sequence shown here is derived from an EMBL/GenBank/DDBJ whole genome shotgun (WGS) entry which is preliminary data.</text>
</comment>
<evidence type="ECO:0000259" key="1">
    <source>
        <dbReference type="Pfam" id="PF01883"/>
    </source>
</evidence>
<accession>A0ABT3RDU9</accession>
<dbReference type="PANTHER" id="PTHR42831">
    <property type="entry name" value="FE-S PROTEIN MATURATION AUXILIARY FACTOR YITW"/>
    <property type="match status" value="1"/>
</dbReference>
<keyword evidence="3" id="KW-1185">Reference proteome</keyword>
<name>A0ABT3RDU9_9BACT</name>
<sequence>METQKLPEDFGREVYETLKYIIDPEVGINIVDLGLVYQVSLTEVGELTVDLTLTTPGCPMSGTIKMAAEQILLKRFPSLDVKINLVWSPPWSTEMITEEGMRQLEGKM</sequence>
<evidence type="ECO:0000313" key="2">
    <source>
        <dbReference type="EMBL" id="MCX2739552.1"/>
    </source>
</evidence>